<evidence type="ECO:0000256" key="12">
    <source>
        <dbReference type="SAM" id="MobiDB-lite"/>
    </source>
</evidence>
<evidence type="ECO:0000313" key="17">
    <source>
        <dbReference type="Proteomes" id="UP000095200"/>
    </source>
</evidence>
<dbReference type="STRING" id="1592317.DPF_1466"/>
<evidence type="ECO:0000256" key="5">
    <source>
        <dbReference type="ARBA" id="ARBA00022729"/>
    </source>
</evidence>
<accession>A0A194AHQ9</accession>
<dbReference type="Pfam" id="PF07715">
    <property type="entry name" value="Plug"/>
    <property type="match status" value="1"/>
</dbReference>
<evidence type="ECO:0000256" key="7">
    <source>
        <dbReference type="ARBA" id="ARBA00023136"/>
    </source>
</evidence>
<comment type="similarity">
    <text evidence="10 11">Belongs to the TonB-dependent receptor family.</text>
</comment>
<dbReference type="Gene3D" id="2.170.130.10">
    <property type="entry name" value="TonB-dependent receptor, plug domain"/>
    <property type="match status" value="1"/>
</dbReference>
<evidence type="ECO:0008006" key="18">
    <source>
        <dbReference type="Google" id="ProtNLM"/>
    </source>
</evidence>
<dbReference type="InterPro" id="IPR036942">
    <property type="entry name" value="Beta-barrel_TonB_sf"/>
</dbReference>
<keyword evidence="8" id="KW-0675">Receptor</keyword>
<reference evidence="17" key="1">
    <citation type="submission" date="2016-06" db="EMBL/GenBank/DDBJ databases">
        <title>Draft genome sequence of Desulfoplanes formicivorans strain Pf12B.</title>
        <authorList>
            <person name="Watanabe M."/>
            <person name="Kojima H."/>
            <person name="Fukui M."/>
        </authorList>
    </citation>
    <scope>NUCLEOTIDE SEQUENCE [LARGE SCALE GENOMIC DNA]</scope>
    <source>
        <strain evidence="17">Pf12B</strain>
    </source>
</reference>
<feature type="compositionally biased region" description="Basic and acidic residues" evidence="12">
    <location>
        <begin position="261"/>
        <end position="278"/>
    </location>
</feature>
<feature type="domain" description="TonB-dependent receptor plug" evidence="15">
    <location>
        <begin position="49"/>
        <end position="158"/>
    </location>
</feature>
<name>A0A194AHQ9_9BACT</name>
<dbReference type="PANTHER" id="PTHR30069:SF29">
    <property type="entry name" value="HEMOGLOBIN AND HEMOGLOBIN-HAPTOGLOBIN-BINDING PROTEIN 1-RELATED"/>
    <property type="match status" value="1"/>
</dbReference>
<protein>
    <recommendedName>
        <fullName evidence="18">TonB-dependent receptor</fullName>
    </recommendedName>
</protein>
<dbReference type="GO" id="GO:0015344">
    <property type="term" value="F:siderophore uptake transmembrane transporter activity"/>
    <property type="evidence" value="ECO:0007669"/>
    <property type="project" value="TreeGrafter"/>
</dbReference>
<evidence type="ECO:0000313" key="16">
    <source>
        <dbReference type="EMBL" id="GAU08750.1"/>
    </source>
</evidence>
<dbReference type="Pfam" id="PF00593">
    <property type="entry name" value="TonB_dep_Rec_b-barrel"/>
    <property type="match status" value="1"/>
</dbReference>
<organism evidence="16 17">
    <name type="scientific">Desulfoplanes formicivorans</name>
    <dbReference type="NCBI Taxonomy" id="1592317"/>
    <lineage>
        <taxon>Bacteria</taxon>
        <taxon>Pseudomonadati</taxon>
        <taxon>Thermodesulfobacteriota</taxon>
        <taxon>Desulfovibrionia</taxon>
        <taxon>Desulfovibrionales</taxon>
        <taxon>Desulfoplanaceae</taxon>
        <taxon>Desulfoplanes</taxon>
    </lineage>
</organism>
<keyword evidence="9 10" id="KW-0998">Cell outer membrane</keyword>
<dbReference type="PROSITE" id="PS52016">
    <property type="entry name" value="TONB_DEPENDENT_REC_3"/>
    <property type="match status" value="1"/>
</dbReference>
<dbReference type="GO" id="GO:0044718">
    <property type="term" value="P:siderophore transmembrane transport"/>
    <property type="evidence" value="ECO:0007669"/>
    <property type="project" value="TreeGrafter"/>
</dbReference>
<evidence type="ECO:0000256" key="9">
    <source>
        <dbReference type="ARBA" id="ARBA00023237"/>
    </source>
</evidence>
<gene>
    <name evidence="16" type="ORF">DPF_1466</name>
</gene>
<evidence type="ECO:0000256" key="4">
    <source>
        <dbReference type="ARBA" id="ARBA00022692"/>
    </source>
</evidence>
<keyword evidence="17" id="KW-1185">Reference proteome</keyword>
<evidence type="ECO:0000259" key="15">
    <source>
        <dbReference type="Pfam" id="PF07715"/>
    </source>
</evidence>
<evidence type="ECO:0000256" key="2">
    <source>
        <dbReference type="ARBA" id="ARBA00022448"/>
    </source>
</evidence>
<feature type="region of interest" description="Disordered" evidence="12">
    <location>
        <begin position="252"/>
        <end position="282"/>
    </location>
</feature>
<proteinExistence type="inferred from homology"/>
<dbReference type="AlphaFoldDB" id="A0A194AHQ9"/>
<dbReference type="InterPro" id="IPR000531">
    <property type="entry name" value="Beta-barrel_TonB"/>
</dbReference>
<keyword evidence="7 10" id="KW-0472">Membrane</keyword>
<evidence type="ECO:0000256" key="6">
    <source>
        <dbReference type="ARBA" id="ARBA00023077"/>
    </source>
</evidence>
<evidence type="ECO:0000256" key="11">
    <source>
        <dbReference type="RuleBase" id="RU003357"/>
    </source>
</evidence>
<dbReference type="PANTHER" id="PTHR30069">
    <property type="entry name" value="TONB-DEPENDENT OUTER MEMBRANE RECEPTOR"/>
    <property type="match status" value="1"/>
</dbReference>
<keyword evidence="6 11" id="KW-0798">TonB box</keyword>
<keyword evidence="5 13" id="KW-0732">Signal</keyword>
<feature type="chain" id="PRO_5008262350" description="TonB-dependent receptor" evidence="13">
    <location>
        <begin position="21"/>
        <end position="645"/>
    </location>
</feature>
<keyword evidence="4 10" id="KW-0812">Transmembrane</keyword>
<evidence type="ECO:0000259" key="14">
    <source>
        <dbReference type="Pfam" id="PF00593"/>
    </source>
</evidence>
<dbReference type="RefSeq" id="WP_069858502.1">
    <property type="nucleotide sequence ID" value="NZ_BDFE01000015.1"/>
</dbReference>
<keyword evidence="2 10" id="KW-0813">Transport</keyword>
<comment type="subcellular location">
    <subcellularLocation>
        <location evidence="1 10">Cell outer membrane</location>
        <topology evidence="1 10">Multi-pass membrane protein</topology>
    </subcellularLocation>
</comment>
<comment type="caution">
    <text evidence="16">The sequence shown here is derived from an EMBL/GenBank/DDBJ whole genome shotgun (WGS) entry which is preliminary data.</text>
</comment>
<feature type="domain" description="TonB-dependent receptor-like beta-barrel" evidence="14">
    <location>
        <begin position="215"/>
        <end position="615"/>
    </location>
</feature>
<evidence type="ECO:0000256" key="10">
    <source>
        <dbReference type="PROSITE-ProRule" id="PRU01360"/>
    </source>
</evidence>
<evidence type="ECO:0000256" key="3">
    <source>
        <dbReference type="ARBA" id="ARBA00022452"/>
    </source>
</evidence>
<dbReference type="InterPro" id="IPR039426">
    <property type="entry name" value="TonB-dep_rcpt-like"/>
</dbReference>
<dbReference type="Gene3D" id="2.40.170.20">
    <property type="entry name" value="TonB-dependent receptor, beta-barrel domain"/>
    <property type="match status" value="1"/>
</dbReference>
<evidence type="ECO:0000256" key="13">
    <source>
        <dbReference type="SAM" id="SignalP"/>
    </source>
</evidence>
<evidence type="ECO:0000256" key="1">
    <source>
        <dbReference type="ARBA" id="ARBA00004571"/>
    </source>
</evidence>
<sequence>MRFYLFFALLCCLCASPAMAEDDGSSPNPDQVFEMDEYVVTGTSTKDQIKNIPRNVNVITAEDIEKSTAQNLPELLGREAGIQLIDDTGVPGRSKVDIRGQGEHAATNVLVLVDGHRINSVDMSGANFTTIPLSQIERIEILRGPGGALYGNNAVGGVINVITKSGEGTPFGGSIGAEFGSYNTKKYQAAIHGSKDIFSMNAIGSYSDSDGYRENGGMEKKDAQFKFGLDPTDIFSMNFSVAVHEEEYGMPGGVNLDDIDDRDKRREKNPWNSDEAHGSIEQQRIQASSTINLEDYGSLDLDLGLLFRDNPYTWGYGTTYKIQEDTYNYALRWDKKIFLYGREHTVQLGLDGLYSDYNSWEEIQTYAKENGLFVATAWSLTDDLTLTIGSRYTHYNLDRKSFENKNWNHISYDSGLIYSLGSLGNVYGSVATGFRTPSVDDMNYAVEDIEPQTTINYEVGTHLKPWESIAFDVAVFRQESKHEIYTIQPDPTVWDWVTDNRDEPILRHGIEASIKYCPIRPFTLRFNYTWIHARFKDSNNVVPLVPEHSVNAGVDWRFIEQACISLDGKYVSSKYDGNDSDNDTYEKIDAYTVVDAKLTWECTQALRLYACVNNIFDELYATTAYGETYYVMPERNFYAGMEWKF</sequence>
<dbReference type="EMBL" id="BDFE01000015">
    <property type="protein sequence ID" value="GAU08750.1"/>
    <property type="molecule type" value="Genomic_DNA"/>
</dbReference>
<keyword evidence="3 10" id="KW-1134">Transmembrane beta strand</keyword>
<feature type="signal peptide" evidence="13">
    <location>
        <begin position="1"/>
        <end position="20"/>
    </location>
</feature>
<dbReference type="InterPro" id="IPR037066">
    <property type="entry name" value="Plug_dom_sf"/>
</dbReference>
<dbReference type="Proteomes" id="UP000095200">
    <property type="component" value="Unassembled WGS sequence"/>
</dbReference>
<dbReference type="GO" id="GO:0009279">
    <property type="term" value="C:cell outer membrane"/>
    <property type="evidence" value="ECO:0007669"/>
    <property type="project" value="UniProtKB-SubCell"/>
</dbReference>
<evidence type="ECO:0000256" key="8">
    <source>
        <dbReference type="ARBA" id="ARBA00023170"/>
    </source>
</evidence>
<dbReference type="SUPFAM" id="SSF56935">
    <property type="entry name" value="Porins"/>
    <property type="match status" value="1"/>
</dbReference>
<dbReference type="InterPro" id="IPR012910">
    <property type="entry name" value="Plug_dom"/>
</dbReference>
<dbReference type="CDD" id="cd01347">
    <property type="entry name" value="ligand_gated_channel"/>
    <property type="match status" value="1"/>
</dbReference>